<dbReference type="Gene3D" id="2.115.10.20">
    <property type="entry name" value="Glycosyl hydrolase domain, family 43"/>
    <property type="match status" value="1"/>
</dbReference>
<accession>A0ABS5AXP3</accession>
<keyword evidence="6 8" id="KW-0326">Glycosidase</keyword>
<dbReference type="SMART" id="SM00640">
    <property type="entry name" value="Glyco_32"/>
    <property type="match status" value="1"/>
</dbReference>
<dbReference type="Pfam" id="PF08244">
    <property type="entry name" value="Glyco_hydro_32C"/>
    <property type="match status" value="1"/>
</dbReference>
<dbReference type="InterPro" id="IPR018053">
    <property type="entry name" value="Glyco_hydro_32_AS"/>
</dbReference>
<organism evidence="12 13">
    <name type="scientific">Streptococcus panodentis</name>
    <dbReference type="NCBI Taxonomy" id="1581472"/>
    <lineage>
        <taxon>Bacteria</taxon>
        <taxon>Bacillati</taxon>
        <taxon>Bacillota</taxon>
        <taxon>Bacilli</taxon>
        <taxon>Lactobacillales</taxon>
        <taxon>Streptococcaceae</taxon>
        <taxon>Streptococcus</taxon>
    </lineage>
</organism>
<comment type="catalytic activity">
    <reaction evidence="8">
        <text>Hydrolysis of terminal non-reducing beta-D-fructofuranoside residues in beta-D-fructofuranosides.</text>
        <dbReference type="EC" id="3.2.1.26"/>
    </reaction>
</comment>
<gene>
    <name evidence="12" type="ORF">DHL47_08220</name>
</gene>
<comment type="subcellular location">
    <subcellularLocation>
        <location evidence="9">Cytoplasm</location>
    </subcellularLocation>
</comment>
<dbReference type="InterPro" id="IPR006232">
    <property type="entry name" value="Suc6P_hydrolase"/>
</dbReference>
<evidence type="ECO:0000256" key="2">
    <source>
        <dbReference type="ARBA" id="ARBA00009902"/>
    </source>
</evidence>
<protein>
    <recommendedName>
        <fullName evidence="4 8">Sucrose-6-phosphate hydrolase</fullName>
        <ecNumber evidence="3 8">3.2.1.26</ecNumber>
    </recommendedName>
    <alternativeName>
        <fullName evidence="7 9">Invertase</fullName>
    </alternativeName>
</protein>
<sequence length="488" mass="56013">MKEKITEANRFIEAHRHKVKEQYRGQFHLLPPIGWMNDPNGFVYFRGEYHLFYQFYPYDSVWGPMHWGHAKSRDLLHWEELPVALAPSEDYDRDGCFSGSALVVDDQLVLMYTGHAEDAEKRTETQCIAVSKDGLTFEKYAGNPVIAQEEIAGIADIADFRDPKIFKQQDSYYAVVASKTEDKRGQILLFESKDCLHWSFKSVLLEGRAGQGIMWECPDLFQLDGKWVLLLSPIEMERQEEQFWNLNSTLAFIGQVDWQSGRFMVENSHEIDGGLDFYAPQTCVNDQGERYLVAWMQMWHRTIPPHQLGHGWSGMMTLPRKLSVRDGRLHQEIPESFFAFLDLQEEYVHNAGQADLHFANLIQQQQYIRLSLETASDVELAYARNPQTGAAISLSYSHSQHILQLSREGAGHKISGQEQPYLDTRLMKLENQDQPFVLELVRDTSSIEVFLNGQTMSMTFYEKDAGSDLFLRTAGLGAGSLELYAIRS</sequence>
<comment type="pathway">
    <text evidence="1 9">Glycan biosynthesis; sucrose metabolism.</text>
</comment>
<evidence type="ECO:0000256" key="1">
    <source>
        <dbReference type="ARBA" id="ARBA00004914"/>
    </source>
</evidence>
<dbReference type="InterPro" id="IPR051214">
    <property type="entry name" value="GH32_Enzymes"/>
</dbReference>
<dbReference type="EMBL" id="QFAY01000015">
    <property type="protein sequence ID" value="MBP2621300.1"/>
    <property type="molecule type" value="Genomic_DNA"/>
</dbReference>
<reference evidence="12 13" key="1">
    <citation type="submission" date="2018-05" db="EMBL/GenBank/DDBJ databases">
        <title>Draft genome sequence of Streptococcus panodentis CCUG 70867T.</title>
        <authorList>
            <person name="Salva-Serra F."/>
            <person name="Mendez V."/>
            <person name="Jaen-Luchoro D."/>
            <person name="Gonzales-Siles L."/>
            <person name="Karlsson R."/>
            <person name="Engstrom-Jakobsson H."/>
            <person name="Busquets A."/>
            <person name="Gomila M."/>
            <person name="Pineiro-Iglesias B."/>
            <person name="Bennasar-Figueras A."/>
            <person name="Seeger M."/>
            <person name="Moore E."/>
        </authorList>
    </citation>
    <scope>NUCLEOTIDE SEQUENCE [LARGE SCALE GENOMIC DNA]</scope>
    <source>
        <strain evidence="12 13">CCUG 70867</strain>
    </source>
</reference>
<evidence type="ECO:0000259" key="11">
    <source>
        <dbReference type="Pfam" id="PF08244"/>
    </source>
</evidence>
<name>A0ABS5AXP3_9STRE</name>
<dbReference type="InterPro" id="IPR013189">
    <property type="entry name" value="Glyco_hydro_32_C"/>
</dbReference>
<dbReference type="InterPro" id="IPR013320">
    <property type="entry name" value="ConA-like_dom_sf"/>
</dbReference>
<dbReference type="InterPro" id="IPR013148">
    <property type="entry name" value="Glyco_hydro_32_N"/>
</dbReference>
<dbReference type="PANTHER" id="PTHR43101">
    <property type="entry name" value="BETA-FRUCTOSIDASE"/>
    <property type="match status" value="1"/>
</dbReference>
<comment type="caution">
    <text evidence="12">The sequence shown here is derived from an EMBL/GenBank/DDBJ whole genome shotgun (WGS) entry which is preliminary data.</text>
</comment>
<keyword evidence="9" id="KW-0963">Cytoplasm</keyword>
<dbReference type="PROSITE" id="PS00609">
    <property type="entry name" value="GLYCOSYL_HYDROL_F32"/>
    <property type="match status" value="1"/>
</dbReference>
<evidence type="ECO:0000256" key="4">
    <source>
        <dbReference type="ARBA" id="ARBA00019623"/>
    </source>
</evidence>
<dbReference type="InterPro" id="IPR001362">
    <property type="entry name" value="Glyco_hydro_32"/>
</dbReference>
<evidence type="ECO:0000256" key="8">
    <source>
        <dbReference type="RuleBase" id="RU362110"/>
    </source>
</evidence>
<keyword evidence="9" id="KW-0119">Carbohydrate metabolism</keyword>
<evidence type="ECO:0000313" key="12">
    <source>
        <dbReference type="EMBL" id="MBP2621300.1"/>
    </source>
</evidence>
<dbReference type="SUPFAM" id="SSF49899">
    <property type="entry name" value="Concanavalin A-like lectins/glucanases"/>
    <property type="match status" value="1"/>
</dbReference>
<proteinExistence type="inferred from homology"/>
<keyword evidence="13" id="KW-1185">Reference proteome</keyword>
<feature type="domain" description="Glycosyl hydrolase family 32 N-terminal" evidence="10">
    <location>
        <begin position="28"/>
        <end position="331"/>
    </location>
</feature>
<dbReference type="GO" id="GO:0016787">
    <property type="term" value="F:hydrolase activity"/>
    <property type="evidence" value="ECO:0007669"/>
    <property type="project" value="UniProtKB-KW"/>
</dbReference>
<dbReference type="NCBIfam" id="TIGR01322">
    <property type="entry name" value="scrB_fam"/>
    <property type="match status" value="1"/>
</dbReference>
<keyword evidence="5 8" id="KW-0378">Hydrolase</keyword>
<dbReference type="InterPro" id="IPR023296">
    <property type="entry name" value="Glyco_hydro_beta-prop_sf"/>
</dbReference>
<dbReference type="CDD" id="cd08996">
    <property type="entry name" value="GH32_FFase"/>
    <property type="match status" value="1"/>
</dbReference>
<evidence type="ECO:0000256" key="5">
    <source>
        <dbReference type="ARBA" id="ARBA00022801"/>
    </source>
</evidence>
<dbReference type="Pfam" id="PF00251">
    <property type="entry name" value="Glyco_hydro_32N"/>
    <property type="match status" value="1"/>
</dbReference>
<dbReference type="Proteomes" id="UP001519349">
    <property type="component" value="Unassembled WGS sequence"/>
</dbReference>
<dbReference type="PANTHER" id="PTHR43101:SF1">
    <property type="entry name" value="BETA-FRUCTOSIDASE"/>
    <property type="match status" value="1"/>
</dbReference>
<evidence type="ECO:0000256" key="7">
    <source>
        <dbReference type="ARBA" id="ARBA00033367"/>
    </source>
</evidence>
<evidence type="ECO:0000259" key="10">
    <source>
        <dbReference type="Pfam" id="PF00251"/>
    </source>
</evidence>
<comment type="similarity">
    <text evidence="2 8">Belongs to the glycosyl hydrolase 32 family.</text>
</comment>
<comment type="function">
    <text evidence="9">Enables the bacterium to metabolize sucrose as a sole carbon source.</text>
</comment>
<dbReference type="RefSeq" id="WP_209551501.1">
    <property type="nucleotide sequence ID" value="NZ_QFAY01000015.1"/>
</dbReference>
<evidence type="ECO:0000313" key="13">
    <source>
        <dbReference type="Proteomes" id="UP001519349"/>
    </source>
</evidence>
<evidence type="ECO:0000256" key="6">
    <source>
        <dbReference type="ARBA" id="ARBA00023295"/>
    </source>
</evidence>
<evidence type="ECO:0000256" key="3">
    <source>
        <dbReference type="ARBA" id="ARBA00012758"/>
    </source>
</evidence>
<dbReference type="Gene3D" id="2.60.120.560">
    <property type="entry name" value="Exo-inulinase, domain 1"/>
    <property type="match status" value="1"/>
</dbReference>
<dbReference type="EC" id="3.2.1.26" evidence="3 8"/>
<dbReference type="SUPFAM" id="SSF75005">
    <property type="entry name" value="Arabinanase/levansucrase/invertase"/>
    <property type="match status" value="1"/>
</dbReference>
<feature type="domain" description="Glycosyl hydrolase family 32 C-terminal" evidence="11">
    <location>
        <begin position="363"/>
        <end position="462"/>
    </location>
</feature>
<evidence type="ECO:0000256" key="9">
    <source>
        <dbReference type="RuleBase" id="RU365015"/>
    </source>
</evidence>